<feature type="transmembrane region" description="Helical" evidence="8">
    <location>
        <begin position="271"/>
        <end position="291"/>
    </location>
</feature>
<evidence type="ECO:0000256" key="2">
    <source>
        <dbReference type="ARBA" id="ARBA00022475"/>
    </source>
</evidence>
<dbReference type="GO" id="GO:0010041">
    <property type="term" value="P:response to iron(III) ion"/>
    <property type="evidence" value="ECO:0007669"/>
    <property type="project" value="TreeGrafter"/>
</dbReference>
<feature type="transmembrane region" description="Helical" evidence="8">
    <location>
        <begin position="189"/>
        <end position="209"/>
    </location>
</feature>
<proteinExistence type="predicted"/>
<dbReference type="GO" id="GO:0009103">
    <property type="term" value="P:lipopolysaccharide biosynthetic process"/>
    <property type="evidence" value="ECO:0007669"/>
    <property type="project" value="UniProtKB-ARBA"/>
</dbReference>
<feature type="transmembrane region" description="Helical" evidence="8">
    <location>
        <begin position="241"/>
        <end position="259"/>
    </location>
</feature>
<keyword evidence="3" id="KW-0328">Glycosyltransferase</keyword>
<organism evidence="9 10">
    <name type="scientific">Intrasporangium oryzae NRRL B-24470</name>
    <dbReference type="NCBI Taxonomy" id="1386089"/>
    <lineage>
        <taxon>Bacteria</taxon>
        <taxon>Bacillati</taxon>
        <taxon>Actinomycetota</taxon>
        <taxon>Actinomycetes</taxon>
        <taxon>Micrococcales</taxon>
        <taxon>Intrasporangiaceae</taxon>
        <taxon>Intrasporangium</taxon>
    </lineage>
</organism>
<feature type="transmembrane region" description="Helical" evidence="8">
    <location>
        <begin position="94"/>
        <end position="111"/>
    </location>
</feature>
<name>W9G8N3_9MICO</name>
<dbReference type="Proteomes" id="UP000019489">
    <property type="component" value="Unassembled WGS sequence"/>
</dbReference>
<keyword evidence="6 8" id="KW-1133">Transmembrane helix</keyword>
<evidence type="ECO:0000256" key="3">
    <source>
        <dbReference type="ARBA" id="ARBA00022676"/>
    </source>
</evidence>
<evidence type="ECO:0000313" key="9">
    <source>
        <dbReference type="EMBL" id="EWT01607.1"/>
    </source>
</evidence>
<feature type="transmembrane region" description="Helical" evidence="8">
    <location>
        <begin position="303"/>
        <end position="322"/>
    </location>
</feature>
<gene>
    <name evidence="9" type="ORF">N865_09895</name>
</gene>
<feature type="transmembrane region" description="Helical" evidence="8">
    <location>
        <begin position="123"/>
        <end position="141"/>
    </location>
</feature>
<dbReference type="eggNOG" id="COG1807">
    <property type="taxonomic scope" value="Bacteria"/>
</dbReference>
<dbReference type="PANTHER" id="PTHR33908">
    <property type="entry name" value="MANNOSYLTRANSFERASE YKCB-RELATED"/>
    <property type="match status" value="1"/>
</dbReference>
<keyword evidence="4" id="KW-0808">Transferase</keyword>
<protein>
    <submittedName>
        <fullName evidence="9">Uncharacterized protein</fullName>
    </submittedName>
</protein>
<dbReference type="GO" id="GO:0005886">
    <property type="term" value="C:plasma membrane"/>
    <property type="evidence" value="ECO:0007669"/>
    <property type="project" value="UniProtKB-SubCell"/>
</dbReference>
<evidence type="ECO:0000256" key="7">
    <source>
        <dbReference type="ARBA" id="ARBA00023136"/>
    </source>
</evidence>
<comment type="subcellular location">
    <subcellularLocation>
        <location evidence="1">Cell membrane</location>
        <topology evidence="1">Multi-pass membrane protein</topology>
    </subcellularLocation>
</comment>
<reference evidence="9 10" key="1">
    <citation type="submission" date="2013-08" db="EMBL/GenBank/DDBJ databases">
        <title>Intrasporangium oryzae NRRL B-24470.</title>
        <authorList>
            <person name="Liu H."/>
            <person name="Wang G."/>
        </authorList>
    </citation>
    <scope>NUCLEOTIDE SEQUENCE [LARGE SCALE GENOMIC DNA]</scope>
    <source>
        <strain evidence="9 10">NRRL B-24470</strain>
    </source>
</reference>
<keyword evidence="10" id="KW-1185">Reference proteome</keyword>
<keyword evidence="2" id="KW-1003">Cell membrane</keyword>
<dbReference type="GO" id="GO:0016763">
    <property type="term" value="F:pentosyltransferase activity"/>
    <property type="evidence" value="ECO:0007669"/>
    <property type="project" value="TreeGrafter"/>
</dbReference>
<evidence type="ECO:0000256" key="6">
    <source>
        <dbReference type="ARBA" id="ARBA00022989"/>
    </source>
</evidence>
<evidence type="ECO:0000256" key="4">
    <source>
        <dbReference type="ARBA" id="ARBA00022679"/>
    </source>
</evidence>
<evidence type="ECO:0000256" key="8">
    <source>
        <dbReference type="SAM" id="Phobius"/>
    </source>
</evidence>
<accession>W9G8N3</accession>
<keyword evidence="7 8" id="KW-0472">Membrane</keyword>
<evidence type="ECO:0000256" key="1">
    <source>
        <dbReference type="ARBA" id="ARBA00004651"/>
    </source>
</evidence>
<evidence type="ECO:0000313" key="10">
    <source>
        <dbReference type="Proteomes" id="UP000019489"/>
    </source>
</evidence>
<keyword evidence="5 8" id="KW-0812">Transmembrane</keyword>
<comment type="caution">
    <text evidence="9">The sequence shown here is derived from an EMBL/GenBank/DDBJ whole genome shotgun (WGS) entry which is preliminary data.</text>
</comment>
<dbReference type="PATRIC" id="fig|1386089.3.peg.2195"/>
<dbReference type="AlphaFoldDB" id="W9G8N3"/>
<sequence>MPWAVGLLALVVGGWESWRPGPWHDEIATLTAAERSWGALFTMLHHVDAVHGLYYVIAKSWGILWGPSVDSLRVLSVLAVAATSVLLTRLAASLWTPVAGLVAGVGFVLLPRAQWSATEARSYALSALLVTIVVVCLVRTLERGGRWWAGYGLALWAAGALFVYSMLMLPVLVAVVVLQRPPARWMQRFWAVTTGALLGVAPIALLTMGQRSQVAWLQRVTSWKTALAGPAAVFFDHTRPVGLVVWGLLLLAGLVVLVWNTRRPLSEGTGLLRPAAVLTLVLGWSVVPLATLELVSTEYALFYPRYLTLSGPGVALLLGACAVGPAARWRAAVALGLVAAVAYGPWKDARRWDSKDVLPQVAATVSSDRKPGDDVLFPAPKRSDRTPRIAMYAYPEAFSGMTDLTLKDSFETSGQLWETNLPLASVASRLATARRIIRVGYGTVQGLSPEEQRLLRAAGLRLTRQDRMGGWSVMVFDRKPQ</sequence>
<dbReference type="EMBL" id="AWSA01000020">
    <property type="protein sequence ID" value="EWT01607.1"/>
    <property type="molecule type" value="Genomic_DNA"/>
</dbReference>
<feature type="transmembrane region" description="Helical" evidence="8">
    <location>
        <begin position="153"/>
        <end position="177"/>
    </location>
</feature>
<dbReference type="InterPro" id="IPR050297">
    <property type="entry name" value="LipidA_mod_glycosyltrf_83"/>
</dbReference>
<dbReference type="PANTHER" id="PTHR33908:SF3">
    <property type="entry name" value="UNDECAPRENYL PHOSPHATE-ALPHA-4-AMINO-4-DEOXY-L-ARABINOSE ARABINOSYL TRANSFERASE"/>
    <property type="match status" value="1"/>
</dbReference>
<evidence type="ECO:0000256" key="5">
    <source>
        <dbReference type="ARBA" id="ARBA00022692"/>
    </source>
</evidence>